<dbReference type="EMBL" id="CM009293">
    <property type="protein sequence ID" value="PNT38868.1"/>
    <property type="molecule type" value="Genomic_DNA"/>
</dbReference>
<sequence>MPNHGDHAATHQLAEIPHENDPHKFVSSVWLESLQRKLFLPCCPFPKLLVDHQKACFCRDCSVIFFLELFAYILSVHQSSRTKYS</sequence>
<proteinExistence type="predicted"/>
<gene>
    <name evidence="1" type="ORF">POPTR_004G000500</name>
</gene>
<organism evidence="1 2">
    <name type="scientific">Populus trichocarpa</name>
    <name type="common">Western balsam poplar</name>
    <name type="synonym">Populus balsamifera subsp. trichocarpa</name>
    <dbReference type="NCBI Taxonomy" id="3694"/>
    <lineage>
        <taxon>Eukaryota</taxon>
        <taxon>Viridiplantae</taxon>
        <taxon>Streptophyta</taxon>
        <taxon>Embryophyta</taxon>
        <taxon>Tracheophyta</taxon>
        <taxon>Spermatophyta</taxon>
        <taxon>Magnoliopsida</taxon>
        <taxon>eudicotyledons</taxon>
        <taxon>Gunneridae</taxon>
        <taxon>Pentapetalae</taxon>
        <taxon>rosids</taxon>
        <taxon>fabids</taxon>
        <taxon>Malpighiales</taxon>
        <taxon>Salicaceae</taxon>
        <taxon>Saliceae</taxon>
        <taxon>Populus</taxon>
    </lineage>
</organism>
<dbReference type="AlphaFoldDB" id="A0A2K2AMX2"/>
<dbReference type="Proteomes" id="UP000006729">
    <property type="component" value="Chromosome 4"/>
</dbReference>
<evidence type="ECO:0000313" key="2">
    <source>
        <dbReference type="Proteomes" id="UP000006729"/>
    </source>
</evidence>
<protein>
    <submittedName>
        <fullName evidence="1">Uncharacterized protein</fullName>
    </submittedName>
</protein>
<evidence type="ECO:0000313" key="1">
    <source>
        <dbReference type="EMBL" id="PNT38868.1"/>
    </source>
</evidence>
<name>A0A2K2AMX2_POPTR</name>
<accession>A0A2K2AMX2</accession>
<dbReference type="InParanoid" id="A0A2K2AMX2"/>
<keyword evidence="2" id="KW-1185">Reference proteome</keyword>
<reference evidence="1 2" key="1">
    <citation type="journal article" date="2006" name="Science">
        <title>The genome of black cottonwood, Populus trichocarpa (Torr. &amp; Gray).</title>
        <authorList>
            <person name="Tuskan G.A."/>
            <person name="Difazio S."/>
            <person name="Jansson S."/>
            <person name="Bohlmann J."/>
            <person name="Grigoriev I."/>
            <person name="Hellsten U."/>
            <person name="Putnam N."/>
            <person name="Ralph S."/>
            <person name="Rombauts S."/>
            <person name="Salamov A."/>
            <person name="Schein J."/>
            <person name="Sterck L."/>
            <person name="Aerts A."/>
            <person name="Bhalerao R.R."/>
            <person name="Bhalerao R.P."/>
            <person name="Blaudez D."/>
            <person name="Boerjan W."/>
            <person name="Brun A."/>
            <person name="Brunner A."/>
            <person name="Busov V."/>
            <person name="Campbell M."/>
            <person name="Carlson J."/>
            <person name="Chalot M."/>
            <person name="Chapman J."/>
            <person name="Chen G.L."/>
            <person name="Cooper D."/>
            <person name="Coutinho P.M."/>
            <person name="Couturier J."/>
            <person name="Covert S."/>
            <person name="Cronk Q."/>
            <person name="Cunningham R."/>
            <person name="Davis J."/>
            <person name="Degroeve S."/>
            <person name="Dejardin A."/>
            <person name="Depamphilis C."/>
            <person name="Detter J."/>
            <person name="Dirks B."/>
            <person name="Dubchak I."/>
            <person name="Duplessis S."/>
            <person name="Ehlting J."/>
            <person name="Ellis B."/>
            <person name="Gendler K."/>
            <person name="Goodstein D."/>
            <person name="Gribskov M."/>
            <person name="Grimwood J."/>
            <person name="Groover A."/>
            <person name="Gunter L."/>
            <person name="Hamberger B."/>
            <person name="Heinze B."/>
            <person name="Helariutta Y."/>
            <person name="Henrissat B."/>
            <person name="Holligan D."/>
            <person name="Holt R."/>
            <person name="Huang W."/>
            <person name="Islam-Faridi N."/>
            <person name="Jones S."/>
            <person name="Jones-Rhoades M."/>
            <person name="Jorgensen R."/>
            <person name="Joshi C."/>
            <person name="Kangasjarvi J."/>
            <person name="Karlsson J."/>
            <person name="Kelleher C."/>
            <person name="Kirkpatrick R."/>
            <person name="Kirst M."/>
            <person name="Kohler A."/>
            <person name="Kalluri U."/>
            <person name="Larimer F."/>
            <person name="Leebens-Mack J."/>
            <person name="Leple J.C."/>
            <person name="Locascio P."/>
            <person name="Lou Y."/>
            <person name="Lucas S."/>
            <person name="Martin F."/>
            <person name="Montanini B."/>
            <person name="Napoli C."/>
            <person name="Nelson D.R."/>
            <person name="Nelson C."/>
            <person name="Nieminen K."/>
            <person name="Nilsson O."/>
            <person name="Pereda V."/>
            <person name="Peter G."/>
            <person name="Philippe R."/>
            <person name="Pilate G."/>
            <person name="Poliakov A."/>
            <person name="Razumovskaya J."/>
            <person name="Richardson P."/>
            <person name="Rinaldi C."/>
            <person name="Ritland K."/>
            <person name="Rouze P."/>
            <person name="Ryaboy D."/>
            <person name="Schmutz J."/>
            <person name="Schrader J."/>
            <person name="Segerman B."/>
            <person name="Shin H."/>
            <person name="Siddiqui A."/>
            <person name="Sterky F."/>
            <person name="Terry A."/>
            <person name="Tsai C.J."/>
            <person name="Uberbacher E."/>
            <person name="Unneberg P."/>
            <person name="Vahala J."/>
            <person name="Wall K."/>
            <person name="Wessler S."/>
            <person name="Yang G."/>
            <person name="Yin T."/>
            <person name="Douglas C."/>
            <person name="Marra M."/>
            <person name="Sandberg G."/>
            <person name="Van de Peer Y."/>
            <person name="Rokhsar D."/>
        </authorList>
    </citation>
    <scope>NUCLEOTIDE SEQUENCE [LARGE SCALE GENOMIC DNA]</scope>
    <source>
        <strain evidence="2">cv. Nisqually</strain>
    </source>
</reference>